<dbReference type="EMBL" id="JACGWO010000003">
    <property type="protein sequence ID" value="KAK4433115.1"/>
    <property type="molecule type" value="Genomic_DNA"/>
</dbReference>
<dbReference type="AlphaFoldDB" id="A0AAE2CSQ7"/>
<dbReference type="GO" id="GO:0004672">
    <property type="term" value="F:protein kinase activity"/>
    <property type="evidence" value="ECO:0007669"/>
    <property type="project" value="InterPro"/>
</dbReference>
<name>A0AAE2CSQ7_9LAMI</name>
<dbReference type="GO" id="GO:0005524">
    <property type="term" value="F:ATP binding"/>
    <property type="evidence" value="ECO:0007669"/>
    <property type="project" value="InterPro"/>
</dbReference>
<dbReference type="Gene3D" id="1.10.510.10">
    <property type="entry name" value="Transferase(Phosphotransferase) domain 1"/>
    <property type="match status" value="1"/>
</dbReference>
<reference evidence="6" key="2">
    <citation type="journal article" date="2024" name="Plant">
        <title>Genomic evolution and insights into agronomic trait innovations of Sesamum species.</title>
        <authorList>
            <person name="Miao H."/>
            <person name="Wang L."/>
            <person name="Qu L."/>
            <person name="Liu H."/>
            <person name="Sun Y."/>
            <person name="Le M."/>
            <person name="Wang Q."/>
            <person name="Wei S."/>
            <person name="Zheng Y."/>
            <person name="Lin W."/>
            <person name="Duan Y."/>
            <person name="Cao H."/>
            <person name="Xiong S."/>
            <person name="Wang X."/>
            <person name="Wei L."/>
            <person name="Li C."/>
            <person name="Ma Q."/>
            <person name="Ju M."/>
            <person name="Zhao R."/>
            <person name="Li G."/>
            <person name="Mu C."/>
            <person name="Tian Q."/>
            <person name="Mei H."/>
            <person name="Zhang T."/>
            <person name="Gao T."/>
            <person name="Zhang H."/>
        </authorList>
    </citation>
    <scope>NUCLEOTIDE SEQUENCE</scope>
    <source>
        <strain evidence="6">3651</strain>
    </source>
</reference>
<keyword evidence="3" id="KW-1133">Transmembrane helix</keyword>
<organism evidence="6 7">
    <name type="scientific">Sesamum alatum</name>
    <dbReference type="NCBI Taxonomy" id="300844"/>
    <lineage>
        <taxon>Eukaryota</taxon>
        <taxon>Viridiplantae</taxon>
        <taxon>Streptophyta</taxon>
        <taxon>Embryophyta</taxon>
        <taxon>Tracheophyta</taxon>
        <taxon>Spermatophyta</taxon>
        <taxon>Magnoliopsida</taxon>
        <taxon>eudicotyledons</taxon>
        <taxon>Gunneridae</taxon>
        <taxon>Pentapetalae</taxon>
        <taxon>asterids</taxon>
        <taxon>lamiids</taxon>
        <taxon>Lamiales</taxon>
        <taxon>Pedaliaceae</taxon>
        <taxon>Sesamum</taxon>
    </lineage>
</organism>
<feature type="chain" id="PRO_5041970979" evidence="4">
    <location>
        <begin position="29"/>
        <end position="622"/>
    </location>
</feature>
<evidence type="ECO:0000256" key="2">
    <source>
        <dbReference type="SAM" id="MobiDB-lite"/>
    </source>
</evidence>
<comment type="caution">
    <text evidence="6">The sequence shown here is derived from an EMBL/GenBank/DDBJ whole genome shotgun (WGS) entry which is preliminary data.</text>
</comment>
<dbReference type="PROSITE" id="PS50011">
    <property type="entry name" value="PROTEIN_KINASE_DOM"/>
    <property type="match status" value="1"/>
</dbReference>
<dbReference type="InterPro" id="IPR011009">
    <property type="entry name" value="Kinase-like_dom_sf"/>
</dbReference>
<keyword evidence="4" id="KW-0732">Signal</keyword>
<proteinExistence type="predicted"/>
<accession>A0AAE2CSQ7</accession>
<dbReference type="GO" id="GO:0016020">
    <property type="term" value="C:membrane"/>
    <property type="evidence" value="ECO:0007669"/>
    <property type="project" value="UniProtKB-SubCell"/>
</dbReference>
<sequence>MRIRIPAAEWKSVLLPLFFFITLLGVDASFPPSPGDPDEVHFSACRLNFSTFPYKPIGGCTDVKESLKDWSGFPKSSCCQNALLVFSHALAVQAYNDPAGNIFISQERWSNCSGPFPHQQNVSVQTCGFDDFFYGSSKCSTLHLSDINHYVGRQCSHFGSPSFDDACGSCTDAISTALDNLMKDRKIDGSDPTEKAVCLVSLIVLVIAGRINRTSPTDDLDRCLPALAVPGEITILLRSCPFRSTSSVLLLTAYRQENVLYMESVAEALLAVFLVMIGLTAVITLIKYITKKQVKKPVMSKDISATCSGLYRFSKAEIENAINYGNEKKCLGRGSAGQVYKGMLPSGQLVAIKQIYKSNTSDSFTREIDGLSRVRHPNLVCLFGYCMEDGEQYLVYEFCSNGNLAQQLLRKDTVLTWDLRVKILRDCAFALKYLHTHIDGCIVHRDIKLTNILLTHTMEPKLSDFGLAKMLGMEESKVYTDVRGTIGYMDPEYMSNAKLTCASDIYSFGIVTLQLLSGQRVIELDLDARDQLTRKAKDVNMGKRPLTDFQDPRMKNVISVDFESILQIAVLCVASSSTGRPTIDLVYEELEKAWENTEREKAKKEQSLLPPTPSKSKLIHVL</sequence>
<evidence type="ECO:0000259" key="5">
    <source>
        <dbReference type="PROSITE" id="PS50011"/>
    </source>
</evidence>
<keyword evidence="6" id="KW-0418">Kinase</keyword>
<dbReference type="PANTHER" id="PTHR48006">
    <property type="entry name" value="LEUCINE-RICH REPEAT-CONTAINING PROTEIN DDB_G0281931-RELATED"/>
    <property type="match status" value="1"/>
</dbReference>
<feature type="transmembrane region" description="Helical" evidence="3">
    <location>
        <begin position="268"/>
        <end position="289"/>
    </location>
</feature>
<dbReference type="FunFam" id="1.10.510.10:FF:000530">
    <property type="entry name" value="probable receptor-like protein kinase At5g59700"/>
    <property type="match status" value="1"/>
</dbReference>
<comment type="subcellular location">
    <subcellularLocation>
        <location evidence="1">Membrane</location>
        <topology evidence="1">Single-pass type I membrane protein</topology>
    </subcellularLocation>
</comment>
<keyword evidence="6" id="KW-0808">Transferase</keyword>
<protein>
    <submittedName>
        <fullName evidence="6">LRR receptor kinase BAK1</fullName>
    </submittedName>
</protein>
<dbReference type="InterPro" id="IPR051824">
    <property type="entry name" value="LRR_Rcpt-Like_S/T_Kinase"/>
</dbReference>
<evidence type="ECO:0000256" key="4">
    <source>
        <dbReference type="SAM" id="SignalP"/>
    </source>
</evidence>
<dbReference type="Gene3D" id="3.30.200.20">
    <property type="entry name" value="Phosphorylase Kinase, domain 1"/>
    <property type="match status" value="1"/>
</dbReference>
<evidence type="ECO:0000256" key="3">
    <source>
        <dbReference type="SAM" id="Phobius"/>
    </source>
</evidence>
<dbReference type="Proteomes" id="UP001293254">
    <property type="component" value="Unassembled WGS sequence"/>
</dbReference>
<dbReference type="SUPFAM" id="SSF56112">
    <property type="entry name" value="Protein kinase-like (PK-like)"/>
    <property type="match status" value="1"/>
</dbReference>
<dbReference type="InterPro" id="IPR000719">
    <property type="entry name" value="Prot_kinase_dom"/>
</dbReference>
<feature type="domain" description="Protein kinase" evidence="5">
    <location>
        <begin position="325"/>
        <end position="595"/>
    </location>
</feature>
<dbReference type="SMART" id="SM00220">
    <property type="entry name" value="S_TKc"/>
    <property type="match status" value="1"/>
</dbReference>
<feature type="region of interest" description="Disordered" evidence="2">
    <location>
        <begin position="600"/>
        <end position="622"/>
    </location>
</feature>
<evidence type="ECO:0000313" key="6">
    <source>
        <dbReference type="EMBL" id="KAK4433115.1"/>
    </source>
</evidence>
<feature type="signal peptide" evidence="4">
    <location>
        <begin position="1"/>
        <end position="28"/>
    </location>
</feature>
<evidence type="ECO:0000313" key="7">
    <source>
        <dbReference type="Proteomes" id="UP001293254"/>
    </source>
</evidence>
<dbReference type="PANTHER" id="PTHR48006:SF92">
    <property type="entry name" value="LRR RECEPTOR-LIKE SERINE_THREONINE-PROTEIN KINASE GSO1"/>
    <property type="match status" value="1"/>
</dbReference>
<reference evidence="6" key="1">
    <citation type="submission" date="2020-06" db="EMBL/GenBank/DDBJ databases">
        <authorList>
            <person name="Li T."/>
            <person name="Hu X."/>
            <person name="Zhang T."/>
            <person name="Song X."/>
            <person name="Zhang H."/>
            <person name="Dai N."/>
            <person name="Sheng W."/>
            <person name="Hou X."/>
            <person name="Wei L."/>
        </authorList>
    </citation>
    <scope>NUCLEOTIDE SEQUENCE</scope>
    <source>
        <strain evidence="6">3651</strain>
        <tissue evidence="6">Leaf</tissue>
    </source>
</reference>
<keyword evidence="3" id="KW-0812">Transmembrane</keyword>
<evidence type="ECO:0000256" key="1">
    <source>
        <dbReference type="ARBA" id="ARBA00004479"/>
    </source>
</evidence>
<dbReference type="Pfam" id="PF00069">
    <property type="entry name" value="Pkinase"/>
    <property type="match status" value="1"/>
</dbReference>
<keyword evidence="3" id="KW-0472">Membrane</keyword>
<dbReference type="InterPro" id="IPR008271">
    <property type="entry name" value="Ser/Thr_kinase_AS"/>
</dbReference>
<keyword evidence="6" id="KW-0675">Receptor</keyword>
<dbReference type="PROSITE" id="PS00108">
    <property type="entry name" value="PROTEIN_KINASE_ST"/>
    <property type="match status" value="1"/>
</dbReference>
<gene>
    <name evidence="6" type="ORF">Salat_1073700</name>
</gene>
<keyword evidence="7" id="KW-1185">Reference proteome</keyword>